<dbReference type="GeneID" id="25785282"/>
<dbReference type="PROSITE" id="PS50850">
    <property type="entry name" value="MFS"/>
    <property type="match status" value="1"/>
</dbReference>
<dbReference type="InterPro" id="IPR011701">
    <property type="entry name" value="MFS"/>
</dbReference>
<keyword evidence="4 5" id="KW-0472">Membrane</keyword>
<dbReference type="GO" id="GO:0016020">
    <property type="term" value="C:membrane"/>
    <property type="evidence" value="ECO:0007669"/>
    <property type="project" value="UniProtKB-SubCell"/>
</dbReference>
<dbReference type="PANTHER" id="PTHR23507">
    <property type="entry name" value="ZGC:174356"/>
    <property type="match status" value="1"/>
</dbReference>
<sequence>LFLSESYFLLICWRWRDIPLRAIWGSGAIILLGGGRGVAEAMVFTSISDVIPESKRATCFQWVVAAVFSAALLGPLIARPLTEISIWRPLCISLGLVALGGIILVTLMPETLHNHDSLAQIGEDTPIIRSNHHYDNDDDSIYETPMASTKSTFKALFRRPALYLLPGAILTMPAVSTQHGILMRLMPIQFDWPLSRAALLLSLNAAVILLTLLVILPLVSYALYKRTSASALQRDRILARASVILFVLGSFFLMMVNEASLIIIGVVLSGLGSGVPTLCRTLLVALIGKHKTGSVFGMIAAGEVLGILACELIIGPLFDIGLGTWLGLPFCLGLVIAVL</sequence>
<dbReference type="AlphaFoldDB" id="G9P748"/>
<name>G9P748_HYPAI</name>
<comment type="caution">
    <text evidence="7">The sequence shown here is derived from an EMBL/GenBank/DDBJ whole genome shotgun (WGS) entry which is preliminary data.</text>
</comment>
<feature type="transmembrane region" description="Helical" evidence="5">
    <location>
        <begin position="23"/>
        <end position="47"/>
    </location>
</feature>
<feature type="transmembrane region" description="Helical" evidence="5">
    <location>
        <begin position="59"/>
        <end position="78"/>
    </location>
</feature>
<dbReference type="Proteomes" id="UP000005426">
    <property type="component" value="Unassembled WGS sequence"/>
</dbReference>
<protein>
    <recommendedName>
        <fullName evidence="6">Major facilitator superfamily (MFS) profile domain-containing protein</fullName>
    </recommendedName>
</protein>
<feature type="non-terminal residue" evidence="7">
    <location>
        <position position="339"/>
    </location>
</feature>
<evidence type="ECO:0000259" key="6">
    <source>
        <dbReference type="PROSITE" id="PS50850"/>
    </source>
</evidence>
<dbReference type="Pfam" id="PF07690">
    <property type="entry name" value="MFS_1"/>
    <property type="match status" value="1"/>
</dbReference>
<proteinExistence type="predicted"/>
<organism evidence="7 8">
    <name type="scientific">Hypocrea atroviridis (strain ATCC 20476 / IMI 206040)</name>
    <name type="common">Trichoderma atroviride</name>
    <dbReference type="NCBI Taxonomy" id="452589"/>
    <lineage>
        <taxon>Eukaryota</taxon>
        <taxon>Fungi</taxon>
        <taxon>Dikarya</taxon>
        <taxon>Ascomycota</taxon>
        <taxon>Pezizomycotina</taxon>
        <taxon>Sordariomycetes</taxon>
        <taxon>Hypocreomycetidae</taxon>
        <taxon>Hypocreales</taxon>
        <taxon>Hypocreaceae</taxon>
        <taxon>Trichoderma</taxon>
    </lineage>
</organism>
<feature type="domain" description="Major facilitator superfamily (MFS) profile" evidence="6">
    <location>
        <begin position="1"/>
        <end position="339"/>
    </location>
</feature>
<feature type="transmembrane region" description="Helical" evidence="5">
    <location>
        <begin position="236"/>
        <end position="255"/>
    </location>
</feature>
<feature type="transmembrane region" description="Helical" evidence="5">
    <location>
        <begin position="161"/>
        <end position="181"/>
    </location>
</feature>
<keyword evidence="3 5" id="KW-1133">Transmembrane helix</keyword>
<keyword evidence="8" id="KW-1185">Reference proteome</keyword>
<evidence type="ECO:0000313" key="7">
    <source>
        <dbReference type="EMBL" id="EHK40720.1"/>
    </source>
</evidence>
<dbReference type="PANTHER" id="PTHR23507:SF1">
    <property type="entry name" value="FI18259P1-RELATED"/>
    <property type="match status" value="1"/>
</dbReference>
<dbReference type="Gene3D" id="1.20.1250.20">
    <property type="entry name" value="MFS general substrate transporter like domains"/>
    <property type="match status" value="1"/>
</dbReference>
<dbReference type="OrthoDB" id="194139at2759"/>
<gene>
    <name evidence="7" type="ORF">TRIATDRAFT_6177</name>
</gene>
<evidence type="ECO:0000256" key="4">
    <source>
        <dbReference type="ARBA" id="ARBA00023136"/>
    </source>
</evidence>
<accession>G9P748</accession>
<dbReference type="SUPFAM" id="SSF103473">
    <property type="entry name" value="MFS general substrate transporter"/>
    <property type="match status" value="1"/>
</dbReference>
<dbReference type="GO" id="GO:0022857">
    <property type="term" value="F:transmembrane transporter activity"/>
    <property type="evidence" value="ECO:0007669"/>
    <property type="project" value="InterPro"/>
</dbReference>
<dbReference type="eggNOG" id="ENOG502QWBF">
    <property type="taxonomic scope" value="Eukaryota"/>
</dbReference>
<feature type="transmembrane region" description="Helical" evidence="5">
    <location>
        <begin position="295"/>
        <end position="314"/>
    </location>
</feature>
<evidence type="ECO:0000313" key="8">
    <source>
        <dbReference type="Proteomes" id="UP000005426"/>
    </source>
</evidence>
<evidence type="ECO:0000256" key="3">
    <source>
        <dbReference type="ARBA" id="ARBA00022989"/>
    </source>
</evidence>
<dbReference type="KEGG" id="tatv:25785282"/>
<evidence type="ECO:0000256" key="2">
    <source>
        <dbReference type="ARBA" id="ARBA00022692"/>
    </source>
</evidence>
<comment type="subcellular location">
    <subcellularLocation>
        <location evidence="1">Membrane</location>
        <topology evidence="1">Multi-pass membrane protein</topology>
    </subcellularLocation>
</comment>
<dbReference type="HOGENOM" id="CLU_013756_3_0_1"/>
<evidence type="ECO:0000256" key="5">
    <source>
        <dbReference type="SAM" id="Phobius"/>
    </source>
</evidence>
<feature type="transmembrane region" description="Helical" evidence="5">
    <location>
        <begin position="320"/>
        <end position="338"/>
    </location>
</feature>
<evidence type="ECO:0000256" key="1">
    <source>
        <dbReference type="ARBA" id="ARBA00004141"/>
    </source>
</evidence>
<dbReference type="InterPro" id="IPR020846">
    <property type="entry name" value="MFS_dom"/>
</dbReference>
<feature type="transmembrane region" description="Helical" evidence="5">
    <location>
        <begin position="84"/>
        <end position="107"/>
    </location>
</feature>
<feature type="transmembrane region" description="Helical" evidence="5">
    <location>
        <begin position="201"/>
        <end position="224"/>
    </location>
</feature>
<dbReference type="InterPro" id="IPR036259">
    <property type="entry name" value="MFS_trans_sf"/>
</dbReference>
<reference evidence="7 8" key="1">
    <citation type="journal article" date="2011" name="Genome Biol.">
        <title>Comparative genome sequence analysis underscores mycoparasitism as the ancestral life style of Trichoderma.</title>
        <authorList>
            <person name="Kubicek C.P."/>
            <person name="Herrera-Estrella A."/>
            <person name="Seidl-Seiboth V."/>
            <person name="Martinez D.A."/>
            <person name="Druzhinina I.S."/>
            <person name="Thon M."/>
            <person name="Zeilinger S."/>
            <person name="Casas-Flores S."/>
            <person name="Horwitz B.A."/>
            <person name="Mukherjee P.K."/>
            <person name="Mukherjee M."/>
            <person name="Kredics L."/>
            <person name="Alcaraz L.D."/>
            <person name="Aerts A."/>
            <person name="Antal Z."/>
            <person name="Atanasova L."/>
            <person name="Cervantes-Badillo M.G."/>
            <person name="Challacombe J."/>
            <person name="Chertkov O."/>
            <person name="McCluskey K."/>
            <person name="Coulpier F."/>
            <person name="Deshpande N."/>
            <person name="von Doehren H."/>
            <person name="Ebbole D.J."/>
            <person name="Esquivel-Naranjo E.U."/>
            <person name="Fekete E."/>
            <person name="Flipphi M."/>
            <person name="Glaser F."/>
            <person name="Gomez-Rodriguez E.Y."/>
            <person name="Gruber S."/>
            <person name="Han C."/>
            <person name="Henrissat B."/>
            <person name="Hermosa R."/>
            <person name="Hernandez-Onate M."/>
            <person name="Karaffa L."/>
            <person name="Kosti I."/>
            <person name="Le Crom S."/>
            <person name="Lindquist E."/>
            <person name="Lucas S."/>
            <person name="Luebeck M."/>
            <person name="Luebeck P.S."/>
            <person name="Margeot A."/>
            <person name="Metz B."/>
            <person name="Misra M."/>
            <person name="Nevalainen H."/>
            <person name="Omann M."/>
            <person name="Packer N."/>
            <person name="Perrone G."/>
            <person name="Uresti-Rivera E.E."/>
            <person name="Salamov A."/>
            <person name="Schmoll M."/>
            <person name="Seiboth B."/>
            <person name="Shapiro H."/>
            <person name="Sukno S."/>
            <person name="Tamayo-Ramos J.A."/>
            <person name="Tisch D."/>
            <person name="Wiest A."/>
            <person name="Wilkinson H.H."/>
            <person name="Zhang M."/>
            <person name="Coutinho P.M."/>
            <person name="Kenerley C.M."/>
            <person name="Monte E."/>
            <person name="Baker S.E."/>
            <person name="Grigoriev I.V."/>
        </authorList>
    </citation>
    <scope>NUCLEOTIDE SEQUENCE [LARGE SCALE GENOMIC DNA]</scope>
    <source>
        <strain evidence="8">ATCC 20476 / IMI 206040</strain>
    </source>
</reference>
<feature type="transmembrane region" description="Helical" evidence="5">
    <location>
        <begin position="261"/>
        <end position="283"/>
    </location>
</feature>
<dbReference type="EMBL" id="ABDG02000027">
    <property type="protein sequence ID" value="EHK40720.1"/>
    <property type="molecule type" value="Genomic_DNA"/>
</dbReference>
<dbReference type="OMA" id="IQFDWPL"/>
<keyword evidence="2 5" id="KW-0812">Transmembrane</keyword>
<feature type="non-terminal residue" evidence="7">
    <location>
        <position position="1"/>
    </location>
</feature>